<feature type="region of interest" description="Disordered" evidence="4">
    <location>
        <begin position="498"/>
        <end position="522"/>
    </location>
</feature>
<feature type="compositionally biased region" description="Polar residues" evidence="4">
    <location>
        <begin position="141"/>
        <end position="153"/>
    </location>
</feature>
<dbReference type="InterPro" id="IPR007887">
    <property type="entry name" value="MecA_N"/>
</dbReference>
<evidence type="ECO:0000313" key="8">
    <source>
        <dbReference type="EMBL" id="MFD0919422.1"/>
    </source>
</evidence>
<dbReference type="PANTHER" id="PTHR30627">
    <property type="entry name" value="PEPTIDOGLYCAN D,D-TRANSPEPTIDASE"/>
    <property type="match status" value="1"/>
</dbReference>
<comment type="similarity">
    <text evidence="2">Belongs to the transpeptidase family.</text>
</comment>
<keyword evidence="9" id="KW-1185">Reference proteome</keyword>
<keyword evidence="3" id="KW-0472">Membrane</keyword>
<dbReference type="PROSITE" id="PS51257">
    <property type="entry name" value="PROKAR_LIPOPROTEIN"/>
    <property type="match status" value="1"/>
</dbReference>
<feature type="region of interest" description="Disordered" evidence="4">
    <location>
        <begin position="289"/>
        <end position="320"/>
    </location>
</feature>
<dbReference type="EMBL" id="JBHTIW010000003">
    <property type="protein sequence ID" value="MFD0919422.1"/>
    <property type="molecule type" value="Genomic_DNA"/>
</dbReference>
<dbReference type="PANTHER" id="PTHR30627:SF24">
    <property type="entry name" value="PENICILLIN-BINDING PROTEIN 4B"/>
    <property type="match status" value="1"/>
</dbReference>
<comment type="subcellular location">
    <subcellularLocation>
        <location evidence="1">Membrane</location>
    </subcellularLocation>
</comment>
<feature type="compositionally biased region" description="Polar residues" evidence="4">
    <location>
        <begin position="498"/>
        <end position="516"/>
    </location>
</feature>
<dbReference type="RefSeq" id="WP_345599912.1">
    <property type="nucleotide sequence ID" value="NZ_BAABLT010000001.1"/>
</dbReference>
<evidence type="ECO:0000259" key="6">
    <source>
        <dbReference type="Pfam" id="PF03717"/>
    </source>
</evidence>
<proteinExistence type="inferred from homology"/>
<sequence length="606" mass="63065">MRGARIFGTGLTGALVLLTSGCGLFDSGPSPQQTASDFLRAFAAGDNARAAQLTDNPRAARAMLDATRQGMRPTSLTARIGKVDTASDNPKASFNADWEFGGDRRWTYPGSLTMRQGTDTTGNDRWLVHWSPSVVYPKLTGQQTLRRSDQQATPEPVLDRDGKPLMQPQSQVKVMLNPQAAGDLQKTAGALAGALGSIDPGITQQSIVDEARQTKPGQAYLVGTLRDAAYQQVKDKIQNLPGVSLSQDQGLAAPNKDFASQVLTGVRKVADQQRDADSGWQVNAVNADGSTGASFVGEPPKPASPTSTTLSSQAQQAAEDALRPIPQAAMIVALQPSTGDVLAVAQNQAANASGPVALTGQYPPGSTFKIITAAAGLETGKIRADQPVPCPAVANFEGVPLPNDHNFDLGVVPETIAFAQSCNTTHGQLAADMPSDALPNQARQMGVGADYNIPGITTITGKVPAGRGAAEKANQGIGQGRVLASPFGMALAAATAAHGSTPTPNLIRGQQTTTDTPAKPLPQPVLDQLRPMMRAVVTQGTARSLGDVGEVYGKTGTAQFGPDGSHTHGWFVGYRGDMAFAVLVTDSGSNKPALDAAHQFLSTVPQ</sequence>
<dbReference type="InterPro" id="IPR005311">
    <property type="entry name" value="PBP_dimer"/>
</dbReference>
<dbReference type="InterPro" id="IPR050515">
    <property type="entry name" value="Beta-lactam/transpept"/>
</dbReference>
<dbReference type="Gene3D" id="3.90.1310.10">
    <property type="entry name" value="Penicillin-binding protein 2a (Domain 2)"/>
    <property type="match status" value="1"/>
</dbReference>
<dbReference type="InterPro" id="IPR012338">
    <property type="entry name" value="Beta-lactam/transpept-like"/>
</dbReference>
<dbReference type="Pfam" id="PF00905">
    <property type="entry name" value="Transpeptidase"/>
    <property type="match status" value="1"/>
</dbReference>
<dbReference type="Proteomes" id="UP001597018">
    <property type="component" value="Unassembled WGS sequence"/>
</dbReference>
<dbReference type="Gene3D" id="3.40.710.10">
    <property type="entry name" value="DD-peptidase/beta-lactamase superfamily"/>
    <property type="match status" value="1"/>
</dbReference>
<evidence type="ECO:0000256" key="2">
    <source>
        <dbReference type="ARBA" id="ARBA00007171"/>
    </source>
</evidence>
<evidence type="ECO:0000259" key="7">
    <source>
        <dbReference type="Pfam" id="PF05223"/>
    </source>
</evidence>
<dbReference type="SUPFAM" id="SSF56601">
    <property type="entry name" value="beta-lactamase/transpeptidase-like"/>
    <property type="match status" value="1"/>
</dbReference>
<feature type="domain" description="NTF2-like N-terminal transpeptidase" evidence="7">
    <location>
        <begin position="30"/>
        <end position="142"/>
    </location>
</feature>
<evidence type="ECO:0000256" key="3">
    <source>
        <dbReference type="ARBA" id="ARBA00023136"/>
    </source>
</evidence>
<feature type="region of interest" description="Disordered" evidence="4">
    <location>
        <begin position="141"/>
        <end position="164"/>
    </location>
</feature>
<feature type="domain" description="Penicillin-binding protein transpeptidase" evidence="5">
    <location>
        <begin position="330"/>
        <end position="590"/>
    </location>
</feature>
<evidence type="ECO:0000313" key="9">
    <source>
        <dbReference type="Proteomes" id="UP001597018"/>
    </source>
</evidence>
<reference evidence="9" key="1">
    <citation type="journal article" date="2019" name="Int. J. Syst. Evol. Microbiol.">
        <title>The Global Catalogue of Microorganisms (GCM) 10K type strain sequencing project: providing services to taxonomists for standard genome sequencing and annotation.</title>
        <authorList>
            <consortium name="The Broad Institute Genomics Platform"/>
            <consortium name="The Broad Institute Genome Sequencing Center for Infectious Disease"/>
            <person name="Wu L."/>
            <person name="Ma J."/>
        </authorList>
    </citation>
    <scope>NUCLEOTIDE SEQUENCE [LARGE SCALE GENOMIC DNA]</scope>
    <source>
        <strain evidence="9">CCUG 56401</strain>
    </source>
</reference>
<dbReference type="Pfam" id="PF03717">
    <property type="entry name" value="PBP_dimer"/>
    <property type="match status" value="1"/>
</dbReference>
<feature type="compositionally biased region" description="Polar residues" evidence="4">
    <location>
        <begin position="304"/>
        <end position="316"/>
    </location>
</feature>
<dbReference type="InterPro" id="IPR001460">
    <property type="entry name" value="PCN-bd_Tpept"/>
</dbReference>
<gene>
    <name evidence="8" type="ORF">ACFQ16_06685</name>
</gene>
<comment type="caution">
    <text evidence="8">The sequence shown here is derived from an EMBL/GenBank/DDBJ whole genome shotgun (WGS) entry which is preliminary data.</text>
</comment>
<organism evidence="8 9">
    <name type="scientific">Saccharopolyspora rosea</name>
    <dbReference type="NCBI Taxonomy" id="524884"/>
    <lineage>
        <taxon>Bacteria</taxon>
        <taxon>Bacillati</taxon>
        <taxon>Actinomycetota</taxon>
        <taxon>Actinomycetes</taxon>
        <taxon>Pseudonocardiales</taxon>
        <taxon>Pseudonocardiaceae</taxon>
        <taxon>Saccharopolyspora</taxon>
    </lineage>
</organism>
<dbReference type="InterPro" id="IPR036138">
    <property type="entry name" value="PBP_dimer_sf"/>
</dbReference>
<accession>A0ABW3FT07</accession>
<evidence type="ECO:0000256" key="4">
    <source>
        <dbReference type="SAM" id="MobiDB-lite"/>
    </source>
</evidence>
<protein>
    <submittedName>
        <fullName evidence="8">Penicillin-binding transpeptidase domain-containing protein</fullName>
    </submittedName>
</protein>
<evidence type="ECO:0000259" key="5">
    <source>
        <dbReference type="Pfam" id="PF00905"/>
    </source>
</evidence>
<name>A0ABW3FT07_9PSEU</name>
<dbReference type="Pfam" id="PF05223">
    <property type="entry name" value="MecA_N"/>
    <property type="match status" value="1"/>
</dbReference>
<feature type="domain" description="Penicillin-binding protein dimerisation" evidence="6">
    <location>
        <begin position="157"/>
        <end position="277"/>
    </location>
</feature>
<evidence type="ECO:0000256" key="1">
    <source>
        <dbReference type="ARBA" id="ARBA00004370"/>
    </source>
</evidence>
<dbReference type="SUPFAM" id="SSF56519">
    <property type="entry name" value="Penicillin binding protein dimerisation domain"/>
    <property type="match status" value="1"/>
</dbReference>